<keyword evidence="2" id="KW-0378">Hydrolase</keyword>
<dbReference type="Proteomes" id="UP001249959">
    <property type="component" value="Unassembled WGS sequence"/>
</dbReference>
<feature type="domain" description="GSCFA" evidence="1">
    <location>
        <begin position="22"/>
        <end position="251"/>
    </location>
</feature>
<comment type="caution">
    <text evidence="2">The sequence shown here is derived from an EMBL/GenBank/DDBJ whole genome shotgun (WGS) entry which is preliminary data.</text>
</comment>
<evidence type="ECO:0000313" key="2">
    <source>
        <dbReference type="EMBL" id="MDU0808992.1"/>
    </source>
</evidence>
<gene>
    <name evidence="2" type="ORF">PQG45_08090</name>
</gene>
<dbReference type="SUPFAM" id="SSF52266">
    <property type="entry name" value="SGNH hydrolase"/>
    <property type="match status" value="1"/>
</dbReference>
<dbReference type="GO" id="GO:0016787">
    <property type="term" value="F:hydrolase activity"/>
    <property type="evidence" value="ECO:0007669"/>
    <property type="project" value="UniProtKB-KW"/>
</dbReference>
<evidence type="ECO:0000313" key="3">
    <source>
        <dbReference type="Proteomes" id="UP001249959"/>
    </source>
</evidence>
<proteinExistence type="predicted"/>
<accession>A0ABU3TTL0</accession>
<protein>
    <submittedName>
        <fullName evidence="2">GSCFA domain-containing protein</fullName>
        <ecNumber evidence="2">3.1.-.-</ecNumber>
    </submittedName>
</protein>
<dbReference type="EC" id="3.1.-.-" evidence="2"/>
<name>A0ABU3TTL0_9BACT</name>
<dbReference type="Pfam" id="PF08885">
    <property type="entry name" value="GSCFA"/>
    <property type="match status" value="1"/>
</dbReference>
<dbReference type="EMBL" id="JAVNWW010000003">
    <property type="protein sequence ID" value="MDU0808992.1"/>
    <property type="molecule type" value="Genomic_DNA"/>
</dbReference>
<dbReference type="RefSeq" id="WP_315577151.1">
    <property type="nucleotide sequence ID" value="NZ_JARDXH010000006.1"/>
</dbReference>
<keyword evidence="3" id="KW-1185">Reference proteome</keyword>
<dbReference type="InterPro" id="IPR014982">
    <property type="entry name" value="GSCFA"/>
</dbReference>
<reference evidence="2 3" key="1">
    <citation type="submission" date="2023-09" db="EMBL/GenBank/DDBJ databases">
        <title>Aquirufa genomes.</title>
        <authorList>
            <person name="Pitt A."/>
        </authorList>
    </citation>
    <scope>NUCLEOTIDE SEQUENCE [LARGE SCALE GENOMIC DNA]</scope>
    <source>
        <strain evidence="2 3">LEOWEIH-7C</strain>
    </source>
</reference>
<sequence length="321" mass="37065">MINLTTNFSILRTAYLIRPNSQILCIGSCFAENMGQRLADLPLEVSNQALGTLFHPLSILRGLSLQPILSTDLYKQGKLYVHPDFHSQFMGENEADFLAQLTDIKTKTLQFLSKSQFLIITWGTAFYYEDQILGRAIANCHKQAAVRFIKKQSTVEEICLAYENFIKENPTQKIILSVSPVRHTRDGIPENTVSKATLRLAADILVRKYPNQVMYFPAFEIMMDELRDYRFYQADMIHPTEQAINYIYERFKLAHFEDDLLDIAKKWKEIIATVNHKPHPLQYAQHRDILLRLRNEINKDQSGVDKSKLLAKIDQQILALS</sequence>
<evidence type="ECO:0000259" key="1">
    <source>
        <dbReference type="Pfam" id="PF08885"/>
    </source>
</evidence>
<organism evidence="2 3">
    <name type="scientific">Aquirufa regiilacus</name>
    <dbReference type="NCBI Taxonomy" id="3024868"/>
    <lineage>
        <taxon>Bacteria</taxon>
        <taxon>Pseudomonadati</taxon>
        <taxon>Bacteroidota</taxon>
        <taxon>Cytophagia</taxon>
        <taxon>Cytophagales</taxon>
        <taxon>Flectobacillaceae</taxon>
        <taxon>Aquirufa</taxon>
    </lineage>
</organism>